<dbReference type="InterPro" id="IPR044946">
    <property type="entry name" value="Restrct_endonuc_typeI_TRD_sf"/>
</dbReference>
<organism evidence="6 7">
    <name type="scientific">Nitratireductor indicus C115</name>
    <dbReference type="NCBI Taxonomy" id="1231190"/>
    <lineage>
        <taxon>Bacteria</taxon>
        <taxon>Pseudomonadati</taxon>
        <taxon>Pseudomonadota</taxon>
        <taxon>Alphaproteobacteria</taxon>
        <taxon>Hyphomicrobiales</taxon>
        <taxon>Phyllobacteriaceae</taxon>
        <taxon>Nitratireductor</taxon>
    </lineage>
</organism>
<keyword evidence="7" id="KW-1185">Reference proteome</keyword>
<dbReference type="Proteomes" id="UP000007374">
    <property type="component" value="Unassembled WGS sequence"/>
</dbReference>
<dbReference type="GO" id="GO:0009307">
    <property type="term" value="P:DNA restriction-modification system"/>
    <property type="evidence" value="ECO:0007669"/>
    <property type="project" value="UniProtKB-KW"/>
</dbReference>
<keyword evidence="3" id="KW-0238">DNA-binding</keyword>
<feature type="region of interest" description="Disordered" evidence="4">
    <location>
        <begin position="163"/>
        <end position="200"/>
    </location>
</feature>
<dbReference type="RefSeq" id="WP_009452984.1">
    <property type="nucleotide sequence ID" value="NZ_AMSI01000037.1"/>
</dbReference>
<accession>K2NXP6</accession>
<sequence length="200" mass="21659">MNIPVARLGELVKIRGGGTPSKDIPEYWDGSIPWASVKDFKTTDITQTVDSITEAGVANSATSVIPAGSILVPTRMAVGKAAINAVAMAINQDLKALFPTPGVSVRYLLHALLANGPFLERMATGATVKGITLDVLRSLEIPLPPLDEQKRIAAILDKADQLRQKRRHPYEGRDGGEGRRLRDHATRQGQSRRRTEAPAH</sequence>
<comment type="caution">
    <text evidence="6">The sequence shown here is derived from an EMBL/GenBank/DDBJ whole genome shotgun (WGS) entry which is preliminary data.</text>
</comment>
<feature type="domain" description="Type I restriction modification DNA specificity" evidence="5">
    <location>
        <begin position="5"/>
        <end position="161"/>
    </location>
</feature>
<evidence type="ECO:0000256" key="3">
    <source>
        <dbReference type="ARBA" id="ARBA00023125"/>
    </source>
</evidence>
<protein>
    <submittedName>
        <fullName evidence="6">Restriction modification system DNA specificity subunit</fullName>
    </submittedName>
</protein>
<dbReference type="PANTHER" id="PTHR30408">
    <property type="entry name" value="TYPE-1 RESTRICTION ENZYME ECOKI SPECIFICITY PROTEIN"/>
    <property type="match status" value="1"/>
</dbReference>
<dbReference type="PANTHER" id="PTHR30408:SF12">
    <property type="entry name" value="TYPE I RESTRICTION ENZYME MJAVIII SPECIFICITY SUBUNIT"/>
    <property type="match status" value="1"/>
</dbReference>
<feature type="compositionally biased region" description="Basic and acidic residues" evidence="4">
    <location>
        <begin position="163"/>
        <end position="186"/>
    </location>
</feature>
<dbReference type="EMBL" id="AMSI01000037">
    <property type="protein sequence ID" value="EKF39866.1"/>
    <property type="molecule type" value="Genomic_DNA"/>
</dbReference>
<dbReference type="eggNOG" id="COG0732">
    <property type="taxonomic scope" value="Bacteria"/>
</dbReference>
<evidence type="ECO:0000313" key="7">
    <source>
        <dbReference type="Proteomes" id="UP000007374"/>
    </source>
</evidence>
<keyword evidence="2" id="KW-0680">Restriction system</keyword>
<dbReference type="InterPro" id="IPR000055">
    <property type="entry name" value="Restrct_endonuc_typeI_TRD"/>
</dbReference>
<evidence type="ECO:0000313" key="6">
    <source>
        <dbReference type="EMBL" id="EKF39866.1"/>
    </source>
</evidence>
<evidence type="ECO:0000259" key="5">
    <source>
        <dbReference type="Pfam" id="PF01420"/>
    </source>
</evidence>
<gene>
    <name evidence="6" type="ORF">NA8A_23714</name>
</gene>
<dbReference type="InterPro" id="IPR052021">
    <property type="entry name" value="Type-I_RS_S_subunit"/>
</dbReference>
<evidence type="ECO:0000256" key="4">
    <source>
        <dbReference type="SAM" id="MobiDB-lite"/>
    </source>
</evidence>
<dbReference type="SUPFAM" id="SSF116734">
    <property type="entry name" value="DNA methylase specificity domain"/>
    <property type="match status" value="1"/>
</dbReference>
<dbReference type="AlphaFoldDB" id="K2NXP6"/>
<dbReference type="Gene3D" id="3.90.220.20">
    <property type="entry name" value="DNA methylase specificity domains"/>
    <property type="match status" value="1"/>
</dbReference>
<dbReference type="GO" id="GO:0003677">
    <property type="term" value="F:DNA binding"/>
    <property type="evidence" value="ECO:0007669"/>
    <property type="project" value="UniProtKB-KW"/>
</dbReference>
<proteinExistence type="inferred from homology"/>
<dbReference type="Pfam" id="PF01420">
    <property type="entry name" value="Methylase_S"/>
    <property type="match status" value="1"/>
</dbReference>
<name>K2NXP6_9HYPH</name>
<comment type="similarity">
    <text evidence="1">Belongs to the type-I restriction system S methylase family.</text>
</comment>
<dbReference type="CDD" id="cd17285">
    <property type="entry name" value="RMtype1_S_Csp16704I_TRD2-CR2_like"/>
    <property type="match status" value="1"/>
</dbReference>
<evidence type="ECO:0000256" key="1">
    <source>
        <dbReference type="ARBA" id="ARBA00010923"/>
    </source>
</evidence>
<dbReference type="REBASE" id="57488">
    <property type="entry name" value="S.NinC115ORF23709P"/>
</dbReference>
<evidence type="ECO:0000256" key="2">
    <source>
        <dbReference type="ARBA" id="ARBA00022747"/>
    </source>
</evidence>
<reference evidence="6 7" key="1">
    <citation type="journal article" date="2012" name="J. Bacteriol.">
        <title>Genome Sequence of Nitratireductor indicus Type Strain C115.</title>
        <authorList>
            <person name="Lai Q."/>
            <person name="Li G."/>
            <person name="Yu Z."/>
            <person name="Shao Z."/>
        </authorList>
    </citation>
    <scope>NUCLEOTIDE SEQUENCE [LARGE SCALE GENOMIC DNA]</scope>
    <source>
        <strain evidence="6 7">C115</strain>
    </source>
</reference>